<keyword evidence="2" id="KW-1185">Reference proteome</keyword>
<comment type="caution">
    <text evidence="1">The sequence shown here is derived from an EMBL/GenBank/DDBJ whole genome shotgun (WGS) entry which is preliminary data.</text>
</comment>
<dbReference type="AlphaFoldDB" id="A0A7W9H5Y9"/>
<protein>
    <submittedName>
        <fullName evidence="1">Uncharacterized protein</fullName>
    </submittedName>
</protein>
<dbReference type="Proteomes" id="UP000590647">
    <property type="component" value="Unassembled WGS sequence"/>
</dbReference>
<sequence length="36" mass="3621">MMQFGGGGGEAGFGNGLKANVVAHDKDGAVLKFSRP</sequence>
<name>A0A7W9H5Y9_9ACTN</name>
<dbReference type="EMBL" id="JACHNE010000001">
    <property type="protein sequence ID" value="MBB5796295.1"/>
    <property type="molecule type" value="Genomic_DNA"/>
</dbReference>
<accession>A0A7W9H5Y9</accession>
<reference evidence="1 2" key="1">
    <citation type="submission" date="2020-08" db="EMBL/GenBank/DDBJ databases">
        <title>Sequencing the genomes of 1000 actinobacteria strains.</title>
        <authorList>
            <person name="Klenk H.-P."/>
        </authorList>
    </citation>
    <scope>NUCLEOTIDE SEQUENCE [LARGE SCALE GENOMIC DNA]</scope>
    <source>
        <strain evidence="1 2">DSM 40084</strain>
    </source>
</reference>
<proteinExistence type="predicted"/>
<evidence type="ECO:0000313" key="1">
    <source>
        <dbReference type="EMBL" id="MBB5796295.1"/>
    </source>
</evidence>
<evidence type="ECO:0000313" key="2">
    <source>
        <dbReference type="Proteomes" id="UP000590647"/>
    </source>
</evidence>
<organism evidence="1 2">
    <name type="scientific">Streptomyces caelestis</name>
    <dbReference type="NCBI Taxonomy" id="36816"/>
    <lineage>
        <taxon>Bacteria</taxon>
        <taxon>Bacillati</taxon>
        <taxon>Actinomycetota</taxon>
        <taxon>Actinomycetes</taxon>
        <taxon>Kitasatosporales</taxon>
        <taxon>Streptomycetaceae</taxon>
        <taxon>Streptomyces</taxon>
    </lineage>
</organism>
<gene>
    <name evidence="1" type="ORF">HDA41_004259</name>
</gene>